<dbReference type="PANTHER" id="PTHR43415:SF3">
    <property type="entry name" value="GNAT-FAMILY ACETYLTRANSFERASE"/>
    <property type="match status" value="1"/>
</dbReference>
<reference evidence="2 3" key="1">
    <citation type="submission" date="2018-12" db="EMBL/GenBank/DDBJ databases">
        <title>Complete genome of Litorilituus sediminis.</title>
        <authorList>
            <person name="Liu A."/>
            <person name="Rong J."/>
        </authorList>
    </citation>
    <scope>NUCLEOTIDE SEQUENCE [LARGE SCALE GENOMIC DNA]</scope>
    <source>
        <strain evidence="2 3">JCM 17549</strain>
    </source>
</reference>
<keyword evidence="3" id="KW-1185">Reference proteome</keyword>
<dbReference type="RefSeq" id="WP_130600187.1">
    <property type="nucleotide sequence ID" value="NZ_CP034759.1"/>
</dbReference>
<accession>A0A4P6P6Y9</accession>
<dbReference type="AlphaFoldDB" id="A0A4P6P6Y9"/>
<sequence length="196" mass="21758">MTKQIKITSNAIADVYLQTISENDASDEYVQWLNDPLVNQYLETRFYQQDLASVIGFIKGILENPNEHLFTIRLKSNDKHIGNIKIGPINPHHNIGDVSLFIGDKDSWGKGIATQAIALISQYSFEQLKLRKLCAGAYKANVGSTKAFLKAGYVSDGVLANHYTFNGKPCDLVQVCLFNNQADKIVQIDVIPIAIS</sequence>
<dbReference type="OrthoDB" id="9801656at2"/>
<evidence type="ECO:0000313" key="2">
    <source>
        <dbReference type="EMBL" id="QBG35222.1"/>
    </source>
</evidence>
<protein>
    <submittedName>
        <fullName evidence="2">N-acetyltransferase</fullName>
    </submittedName>
</protein>
<keyword evidence="2" id="KW-0808">Transferase</keyword>
<dbReference type="InterPro" id="IPR000182">
    <property type="entry name" value="GNAT_dom"/>
</dbReference>
<dbReference type="PANTHER" id="PTHR43415">
    <property type="entry name" value="SPERMIDINE N(1)-ACETYLTRANSFERASE"/>
    <property type="match status" value="1"/>
</dbReference>
<evidence type="ECO:0000259" key="1">
    <source>
        <dbReference type="PROSITE" id="PS51186"/>
    </source>
</evidence>
<dbReference type="Proteomes" id="UP000290244">
    <property type="component" value="Chromosome"/>
</dbReference>
<gene>
    <name evidence="2" type="ORF">EMK97_05575</name>
</gene>
<proteinExistence type="predicted"/>
<dbReference type="Pfam" id="PF13302">
    <property type="entry name" value="Acetyltransf_3"/>
    <property type="match status" value="1"/>
</dbReference>
<evidence type="ECO:0000313" key="3">
    <source>
        <dbReference type="Proteomes" id="UP000290244"/>
    </source>
</evidence>
<feature type="domain" description="N-acetyltransferase" evidence="1">
    <location>
        <begin position="15"/>
        <end position="171"/>
    </location>
</feature>
<dbReference type="Gene3D" id="3.40.630.30">
    <property type="match status" value="1"/>
</dbReference>
<dbReference type="EMBL" id="CP034759">
    <property type="protein sequence ID" value="QBG35222.1"/>
    <property type="molecule type" value="Genomic_DNA"/>
</dbReference>
<dbReference type="GO" id="GO:0016747">
    <property type="term" value="F:acyltransferase activity, transferring groups other than amino-acyl groups"/>
    <property type="evidence" value="ECO:0007669"/>
    <property type="project" value="InterPro"/>
</dbReference>
<name>A0A4P6P6Y9_9GAMM</name>
<organism evidence="2 3">
    <name type="scientific">Litorilituus sediminis</name>
    <dbReference type="NCBI Taxonomy" id="718192"/>
    <lineage>
        <taxon>Bacteria</taxon>
        <taxon>Pseudomonadati</taxon>
        <taxon>Pseudomonadota</taxon>
        <taxon>Gammaproteobacteria</taxon>
        <taxon>Alteromonadales</taxon>
        <taxon>Colwelliaceae</taxon>
        <taxon>Litorilituus</taxon>
    </lineage>
</organism>
<dbReference type="KEGG" id="lsd:EMK97_05575"/>
<dbReference type="SUPFAM" id="SSF55729">
    <property type="entry name" value="Acyl-CoA N-acyltransferases (Nat)"/>
    <property type="match status" value="1"/>
</dbReference>
<dbReference type="InterPro" id="IPR016181">
    <property type="entry name" value="Acyl_CoA_acyltransferase"/>
</dbReference>
<dbReference type="PROSITE" id="PS51186">
    <property type="entry name" value="GNAT"/>
    <property type="match status" value="1"/>
</dbReference>